<dbReference type="EMBL" id="GBXM01089875">
    <property type="protein sequence ID" value="JAH18702.1"/>
    <property type="molecule type" value="Transcribed_RNA"/>
</dbReference>
<proteinExistence type="predicted"/>
<keyword evidence="1" id="KW-0732">Signal</keyword>
<dbReference type="AlphaFoldDB" id="A0A0E9QQC9"/>
<sequence length="51" mass="5807">MCACLLWALALHLQHNPCVFSPAVIQPEKRRTENKIRNKKEKNSALICSCV</sequence>
<evidence type="ECO:0000256" key="1">
    <source>
        <dbReference type="SAM" id="SignalP"/>
    </source>
</evidence>
<evidence type="ECO:0000313" key="2">
    <source>
        <dbReference type="EMBL" id="JAH18702.1"/>
    </source>
</evidence>
<organism evidence="2">
    <name type="scientific">Anguilla anguilla</name>
    <name type="common">European freshwater eel</name>
    <name type="synonym">Muraena anguilla</name>
    <dbReference type="NCBI Taxonomy" id="7936"/>
    <lineage>
        <taxon>Eukaryota</taxon>
        <taxon>Metazoa</taxon>
        <taxon>Chordata</taxon>
        <taxon>Craniata</taxon>
        <taxon>Vertebrata</taxon>
        <taxon>Euteleostomi</taxon>
        <taxon>Actinopterygii</taxon>
        <taxon>Neopterygii</taxon>
        <taxon>Teleostei</taxon>
        <taxon>Anguilliformes</taxon>
        <taxon>Anguillidae</taxon>
        <taxon>Anguilla</taxon>
    </lineage>
</organism>
<reference evidence="2" key="2">
    <citation type="journal article" date="2015" name="Fish Shellfish Immunol.">
        <title>Early steps in the European eel (Anguilla anguilla)-Vibrio vulnificus interaction in the gills: Role of the RtxA13 toxin.</title>
        <authorList>
            <person name="Callol A."/>
            <person name="Pajuelo D."/>
            <person name="Ebbesson L."/>
            <person name="Teles M."/>
            <person name="MacKenzie S."/>
            <person name="Amaro C."/>
        </authorList>
    </citation>
    <scope>NUCLEOTIDE SEQUENCE</scope>
</reference>
<protein>
    <submittedName>
        <fullName evidence="2">Uncharacterized protein</fullName>
    </submittedName>
</protein>
<feature type="signal peptide" evidence="1">
    <location>
        <begin position="1"/>
        <end position="18"/>
    </location>
</feature>
<accession>A0A0E9QQC9</accession>
<name>A0A0E9QQC9_ANGAN</name>
<feature type="chain" id="PRO_5002431532" evidence="1">
    <location>
        <begin position="19"/>
        <end position="51"/>
    </location>
</feature>
<reference evidence="2" key="1">
    <citation type="submission" date="2014-11" db="EMBL/GenBank/DDBJ databases">
        <authorList>
            <person name="Amaro Gonzalez C."/>
        </authorList>
    </citation>
    <scope>NUCLEOTIDE SEQUENCE</scope>
</reference>